<sequence length="226" mass="23540">MDQLLAKWTKMLSDFSILTAQLRFPARFFGDVMKSSYLRASAALACAVALSACGGSDGQLVLGGSYAGVTKAGLVLTNGGQEKAINPPADGSGAGNWAFDNLISTDDRYNVEFKSKPSNVSDCKIENASGRAGYHVYSVYVTCTPNFRGLSGSVANLKGELVLVNGSDNVTLQAGATSFKLANVAEDSPYGVSVLRQPADQTCTVSNGSGTARQNDISDVSVTCTP</sequence>
<gene>
    <name evidence="1" type="ORF">FVD38_15700</name>
</gene>
<protein>
    <submittedName>
        <fullName evidence="1">Uncharacterized protein</fullName>
    </submittedName>
</protein>
<dbReference type="RefSeq" id="WP_147935675.1">
    <property type="nucleotide sequence ID" value="NZ_VPFD01000016.1"/>
</dbReference>
<organism evidence="1 2">
    <name type="scientific">Massilia arenae</name>
    <dbReference type="NCBI Taxonomy" id="2603288"/>
    <lineage>
        <taxon>Bacteria</taxon>
        <taxon>Pseudomonadati</taxon>
        <taxon>Pseudomonadota</taxon>
        <taxon>Betaproteobacteria</taxon>
        <taxon>Burkholderiales</taxon>
        <taxon>Oxalobacteraceae</taxon>
        <taxon>Telluria group</taxon>
        <taxon>Massilia</taxon>
    </lineage>
</organism>
<dbReference type="AlphaFoldDB" id="A0A5C7G0E5"/>
<reference evidence="1 2" key="1">
    <citation type="submission" date="2019-08" db="EMBL/GenBank/DDBJ databases">
        <title>Massilia golmudensis sp. nov., isolated from sand in the Qinghai-Tibetan Plateau.</title>
        <authorList>
            <person name="Zhang B."/>
        </authorList>
    </citation>
    <scope>NUCLEOTIDE SEQUENCE [LARGE SCALE GENOMIC DNA]</scope>
    <source>
        <strain evidence="1 2">GEM5</strain>
    </source>
</reference>
<accession>A0A5C7G0E5</accession>
<dbReference type="Proteomes" id="UP000321413">
    <property type="component" value="Unassembled WGS sequence"/>
</dbReference>
<name>A0A5C7G0E5_9BURK</name>
<evidence type="ECO:0000313" key="1">
    <source>
        <dbReference type="EMBL" id="TXF98732.1"/>
    </source>
</evidence>
<dbReference type="EMBL" id="VPFD01000016">
    <property type="protein sequence ID" value="TXF98732.1"/>
    <property type="molecule type" value="Genomic_DNA"/>
</dbReference>
<proteinExistence type="predicted"/>
<comment type="caution">
    <text evidence="1">The sequence shown here is derived from an EMBL/GenBank/DDBJ whole genome shotgun (WGS) entry which is preliminary data.</text>
</comment>
<keyword evidence="2" id="KW-1185">Reference proteome</keyword>
<evidence type="ECO:0000313" key="2">
    <source>
        <dbReference type="Proteomes" id="UP000321413"/>
    </source>
</evidence>